<evidence type="ECO:0000256" key="11">
    <source>
        <dbReference type="RuleBase" id="RU000515"/>
    </source>
</evidence>
<name>A0A1I0I5V6_9BACT</name>
<feature type="active site" description="Schiff-base intermediate with substrate" evidence="9">
    <location>
        <position position="253"/>
    </location>
</feature>
<dbReference type="AlphaFoldDB" id="A0A1I0I5V6"/>
<keyword evidence="14" id="KW-1185">Reference proteome</keyword>
<keyword evidence="10" id="KW-0460">Magnesium</keyword>
<evidence type="ECO:0000256" key="5">
    <source>
        <dbReference type="ARBA" id="ARBA00023133"/>
    </source>
</evidence>
<proteinExistence type="inferred from homology"/>
<dbReference type="OrthoDB" id="9805001at2"/>
<sequence length="330" mass="36668">MPQVPTNRPRRNRKSQVIRDMVQETRLTAHNLIFPLFLIEGQNQQVEVKSMPGIFRYSADRIIDEIGRCVELGIHSFAPFPSINDGLKDRLARESANPEGLYLKTVADIRRQFPEVVLMTDVAMDPYSSDGHDGVVDAESGEILNDASLEVLGQMALAQARAGADIIGPSDMMDGRVAWIREVLDQNAFQHVSIMSYTAKYASAFYGPFRDALDSAPKKGDKKSYQMNPANRREALRELALDEQEGADMVMVKPALSYLDVIMDVKQHTNLPVTAYNVSGEYAMVKAAAQQGWLDGEKTMLEVLLSIKRAGADAILTYFAKEAAEVLRRG</sequence>
<evidence type="ECO:0000313" key="13">
    <source>
        <dbReference type="EMBL" id="SET91235.1"/>
    </source>
</evidence>
<keyword evidence="10" id="KW-0479">Metal-binding</keyword>
<accession>A0A1I0I5V6</accession>
<evidence type="ECO:0000256" key="8">
    <source>
        <dbReference type="ARBA" id="ARBA00047651"/>
    </source>
</evidence>
<organism evidence="13 14">
    <name type="scientific">Hymenobacter actinosclerus</name>
    <dbReference type="NCBI Taxonomy" id="82805"/>
    <lineage>
        <taxon>Bacteria</taxon>
        <taxon>Pseudomonadati</taxon>
        <taxon>Bacteroidota</taxon>
        <taxon>Cytophagia</taxon>
        <taxon>Cytophagales</taxon>
        <taxon>Hymenobacteraceae</taxon>
        <taxon>Hymenobacter</taxon>
    </lineage>
</organism>
<protein>
    <recommendedName>
        <fullName evidence="4 11">Delta-aminolevulinic acid dehydratase</fullName>
        <ecNumber evidence="3 11">4.2.1.24</ecNumber>
    </recommendedName>
</protein>
<evidence type="ECO:0000256" key="12">
    <source>
        <dbReference type="RuleBase" id="RU004161"/>
    </source>
</evidence>
<keyword evidence="5" id="KW-0350">Heme biosynthesis</keyword>
<dbReference type="SUPFAM" id="SSF51569">
    <property type="entry name" value="Aldolase"/>
    <property type="match status" value="1"/>
</dbReference>
<dbReference type="InterPro" id="IPR001731">
    <property type="entry name" value="ALAD"/>
</dbReference>
<dbReference type="NCBIfam" id="NF006762">
    <property type="entry name" value="PRK09283.1"/>
    <property type="match status" value="1"/>
</dbReference>
<comment type="catalytic activity">
    <reaction evidence="8 11">
        <text>2 5-aminolevulinate = porphobilinogen + 2 H2O + H(+)</text>
        <dbReference type="Rhea" id="RHEA:24064"/>
        <dbReference type="ChEBI" id="CHEBI:15377"/>
        <dbReference type="ChEBI" id="CHEBI:15378"/>
        <dbReference type="ChEBI" id="CHEBI:58126"/>
        <dbReference type="ChEBI" id="CHEBI:356416"/>
        <dbReference type="EC" id="4.2.1.24"/>
    </reaction>
</comment>
<dbReference type="Proteomes" id="UP000198697">
    <property type="component" value="Unassembled WGS sequence"/>
</dbReference>
<dbReference type="EMBL" id="FOHS01000004">
    <property type="protein sequence ID" value="SET91235.1"/>
    <property type="molecule type" value="Genomic_DNA"/>
</dbReference>
<dbReference type="UniPathway" id="UPA00251">
    <property type="reaction ID" value="UER00318"/>
</dbReference>
<comment type="pathway">
    <text evidence="1">Porphyrin-containing compound metabolism; protoporphyrin-IX biosynthesis; coproporphyrinogen-III from 5-aminolevulinate: step 1/4.</text>
</comment>
<dbReference type="FunFam" id="3.20.20.70:FF:000019">
    <property type="entry name" value="Delta-aminolevulinic acid dehydratase"/>
    <property type="match status" value="1"/>
</dbReference>
<evidence type="ECO:0000256" key="3">
    <source>
        <dbReference type="ARBA" id="ARBA00012053"/>
    </source>
</evidence>
<dbReference type="PROSITE" id="PS00169">
    <property type="entry name" value="D_ALA_DEHYDRATASE"/>
    <property type="match status" value="1"/>
</dbReference>
<evidence type="ECO:0000256" key="2">
    <source>
        <dbReference type="ARBA" id="ARBA00008055"/>
    </source>
</evidence>
<dbReference type="PRINTS" id="PR00144">
    <property type="entry name" value="DALDHYDRTASE"/>
</dbReference>
<comment type="similarity">
    <text evidence="2 12">Belongs to the ALAD family.</text>
</comment>
<dbReference type="EC" id="4.2.1.24" evidence="3 11"/>
<feature type="binding site" evidence="10">
    <location>
        <position position="238"/>
    </location>
    <ligand>
        <name>Mg(2+)</name>
        <dbReference type="ChEBI" id="CHEBI:18420"/>
    </ligand>
</feature>
<keyword evidence="7 11" id="KW-0627">Porphyrin biosynthesis</keyword>
<dbReference type="Pfam" id="PF00490">
    <property type="entry name" value="ALAD"/>
    <property type="match status" value="1"/>
</dbReference>
<dbReference type="Gene3D" id="3.20.20.70">
    <property type="entry name" value="Aldolase class I"/>
    <property type="match status" value="1"/>
</dbReference>
<dbReference type="GO" id="GO:0006782">
    <property type="term" value="P:protoporphyrinogen IX biosynthetic process"/>
    <property type="evidence" value="ECO:0007669"/>
    <property type="project" value="UniProtKB-UniPathway"/>
</dbReference>
<gene>
    <name evidence="13" type="ORF">SAMN04487998_3123</name>
</gene>
<evidence type="ECO:0000256" key="10">
    <source>
        <dbReference type="PIRSR" id="PIRSR001415-5"/>
    </source>
</evidence>
<dbReference type="PANTHER" id="PTHR11458">
    <property type="entry name" value="DELTA-AMINOLEVULINIC ACID DEHYDRATASE"/>
    <property type="match status" value="1"/>
</dbReference>
<dbReference type="GO" id="GO:0008270">
    <property type="term" value="F:zinc ion binding"/>
    <property type="evidence" value="ECO:0007669"/>
    <property type="project" value="TreeGrafter"/>
</dbReference>
<dbReference type="PANTHER" id="PTHR11458:SF0">
    <property type="entry name" value="DELTA-AMINOLEVULINIC ACID DEHYDRATASE"/>
    <property type="match status" value="1"/>
</dbReference>
<feature type="active site" description="Schiff-base intermediate with substrate" evidence="9">
    <location>
        <position position="200"/>
    </location>
</feature>
<dbReference type="PIRSF" id="PIRSF001415">
    <property type="entry name" value="Porphbilin_synth"/>
    <property type="match status" value="1"/>
</dbReference>
<dbReference type="SMART" id="SM01004">
    <property type="entry name" value="ALAD"/>
    <property type="match status" value="1"/>
</dbReference>
<evidence type="ECO:0000256" key="4">
    <source>
        <dbReference type="ARBA" id="ARBA00020771"/>
    </source>
</evidence>
<evidence type="ECO:0000256" key="6">
    <source>
        <dbReference type="ARBA" id="ARBA00023239"/>
    </source>
</evidence>
<evidence type="ECO:0000313" key="14">
    <source>
        <dbReference type="Proteomes" id="UP000198697"/>
    </source>
</evidence>
<dbReference type="InterPro" id="IPR030656">
    <property type="entry name" value="ALAD_AS"/>
</dbReference>
<dbReference type="STRING" id="82805.SAMN04487998_3123"/>
<dbReference type="InterPro" id="IPR013785">
    <property type="entry name" value="Aldolase_TIM"/>
</dbReference>
<evidence type="ECO:0000256" key="7">
    <source>
        <dbReference type="ARBA" id="ARBA00023244"/>
    </source>
</evidence>
<dbReference type="GO" id="GO:0004655">
    <property type="term" value="F:porphobilinogen synthase activity"/>
    <property type="evidence" value="ECO:0007669"/>
    <property type="project" value="UniProtKB-EC"/>
</dbReference>
<reference evidence="14" key="1">
    <citation type="submission" date="2016-10" db="EMBL/GenBank/DDBJ databases">
        <authorList>
            <person name="Varghese N."/>
            <person name="Submissions S."/>
        </authorList>
    </citation>
    <scope>NUCLEOTIDE SEQUENCE [LARGE SCALE GENOMIC DNA]</scope>
    <source>
        <strain evidence="14">DSM 15310</strain>
    </source>
</reference>
<keyword evidence="6 11" id="KW-0456">Lyase</keyword>
<comment type="subunit">
    <text evidence="11">Homooctamer.</text>
</comment>
<evidence type="ECO:0000256" key="9">
    <source>
        <dbReference type="PIRSR" id="PIRSR001415-1"/>
    </source>
</evidence>
<evidence type="ECO:0000256" key="1">
    <source>
        <dbReference type="ARBA" id="ARBA00004694"/>
    </source>
</evidence>
<dbReference type="GO" id="GO:0005829">
    <property type="term" value="C:cytosol"/>
    <property type="evidence" value="ECO:0007669"/>
    <property type="project" value="TreeGrafter"/>
</dbReference>
<dbReference type="CDD" id="cd04823">
    <property type="entry name" value="ALAD_PBGS_aspartate_rich"/>
    <property type="match status" value="1"/>
</dbReference>
<dbReference type="RefSeq" id="WP_092773202.1">
    <property type="nucleotide sequence ID" value="NZ_FOHS01000004.1"/>
</dbReference>